<keyword evidence="1" id="KW-0812">Transmembrane</keyword>
<evidence type="ECO:0000256" key="1">
    <source>
        <dbReference type="SAM" id="Phobius"/>
    </source>
</evidence>
<dbReference type="Proteomes" id="UP000013057">
    <property type="component" value="Unassembled WGS sequence"/>
</dbReference>
<feature type="domain" description="DUF1980" evidence="2">
    <location>
        <begin position="4"/>
        <end position="110"/>
    </location>
</feature>
<dbReference type="InterPro" id="IPR048447">
    <property type="entry name" value="DUF1980_C"/>
</dbReference>
<dbReference type="AlphaFoldDB" id="R4G777"/>
<sequence>MMMIRGVLLCGYALLFIKLLLSGNLTNYIAPKMLPFIYFATFTLLLLGSIQIWRKEEDRCCHHCEGGHHVPKTVGQSIRVYGVFIVPLLIGFMFSNYVLDSSLAAKRGVQLGGREISEENKQIVEQFLEDPEGYMENIDEQIENIMQDEGMEKVEKQEQLKEDLLEAQTVVVNDEKYVSTLNFINEQIDAMIGKRIEITGFVFRERDFAANEFVVARYGLTCCVADATVYGILVKTDEAAKWENDTWVKVEGIIDETTYRERFVPVIIKPSVTVVNAPEQPYVYEY</sequence>
<protein>
    <recommendedName>
        <fullName evidence="6">TIGR03943 family protein</fullName>
    </recommendedName>
</protein>
<comment type="caution">
    <text evidence="4">The sequence shown here is derived from an EMBL/GenBank/DDBJ whole genome shotgun (WGS) entry which is preliminary data.</text>
</comment>
<keyword evidence="1" id="KW-1133">Transmembrane helix</keyword>
<dbReference type="PANTHER" id="PTHR40047">
    <property type="entry name" value="UPF0703 PROTEIN YCGQ"/>
    <property type="match status" value="1"/>
</dbReference>
<dbReference type="Pfam" id="PF21537">
    <property type="entry name" value="DUF1980_C"/>
    <property type="match status" value="1"/>
</dbReference>
<reference evidence="5" key="1">
    <citation type="journal article" date="2013" name="Genome">
        <title>Draft Genome Sequence of a Thermophilic Member of the Bacillaceae, Anoxybacillus flavithermus Strain Kn10, Isolated from the Kan-nawa Hot Spring in Japan.</title>
        <authorList>
            <person name="Matsutani M."/>
            <person name="Shirakihara Y."/>
            <person name="Imada K."/>
            <person name="Yakushi T."/>
            <person name="Matsushita K."/>
        </authorList>
    </citation>
    <scope>NUCLEOTIDE SEQUENCE [LARGE SCALE GENOMIC DNA]</scope>
    <source>
        <strain evidence="5">NBRC 109594</strain>
    </source>
</reference>
<dbReference type="NCBIfam" id="TIGR03943">
    <property type="entry name" value="TIGR03943 family putative permease subunit"/>
    <property type="match status" value="1"/>
</dbReference>
<feature type="transmembrane region" description="Helical" evidence="1">
    <location>
        <begin position="80"/>
        <end position="99"/>
    </location>
</feature>
<gene>
    <name evidence="4" type="ORF">KN10_2638</name>
</gene>
<keyword evidence="1" id="KW-0472">Membrane</keyword>
<feature type="transmembrane region" description="Helical" evidence="1">
    <location>
        <begin position="32"/>
        <end position="53"/>
    </location>
</feature>
<evidence type="ECO:0008006" key="6">
    <source>
        <dbReference type="Google" id="ProtNLM"/>
    </source>
</evidence>
<feature type="domain" description="DUF1980" evidence="3">
    <location>
        <begin position="155"/>
        <end position="285"/>
    </location>
</feature>
<evidence type="ECO:0000259" key="3">
    <source>
        <dbReference type="Pfam" id="PF21537"/>
    </source>
</evidence>
<proteinExistence type="predicted"/>
<organism evidence="4 5">
    <name type="scientific">Anoxybacillus flavithermus NBRC 109594</name>
    <dbReference type="NCBI Taxonomy" id="1315967"/>
    <lineage>
        <taxon>Bacteria</taxon>
        <taxon>Bacillati</taxon>
        <taxon>Bacillota</taxon>
        <taxon>Bacilli</taxon>
        <taxon>Bacillales</taxon>
        <taxon>Anoxybacillaceae</taxon>
        <taxon>Anoxybacillus</taxon>
    </lineage>
</organism>
<dbReference type="InterPro" id="IPR048493">
    <property type="entry name" value="DUF1980_N"/>
</dbReference>
<dbReference type="EMBL" id="BARH01000030">
    <property type="protein sequence ID" value="GAC92202.1"/>
    <property type="molecule type" value="Genomic_DNA"/>
</dbReference>
<dbReference type="InterPro" id="IPR015402">
    <property type="entry name" value="DUF1980"/>
</dbReference>
<accession>R4G777</accession>
<evidence type="ECO:0000313" key="4">
    <source>
        <dbReference type="EMBL" id="GAC92202.1"/>
    </source>
</evidence>
<dbReference type="InterPro" id="IPR052955">
    <property type="entry name" value="UPF0703_membrane_permease"/>
</dbReference>
<name>R4G777_9BACL</name>
<dbReference type="Pfam" id="PF09323">
    <property type="entry name" value="DUF1980"/>
    <property type="match status" value="1"/>
</dbReference>
<evidence type="ECO:0000259" key="2">
    <source>
        <dbReference type="Pfam" id="PF09323"/>
    </source>
</evidence>
<dbReference type="PANTHER" id="PTHR40047:SF1">
    <property type="entry name" value="UPF0703 PROTEIN YCGQ"/>
    <property type="match status" value="1"/>
</dbReference>
<evidence type="ECO:0000313" key="5">
    <source>
        <dbReference type="Proteomes" id="UP000013057"/>
    </source>
</evidence>